<name>A0ABP1GC01_9CHLO</name>
<feature type="compositionally biased region" description="Pro residues" evidence="1">
    <location>
        <begin position="315"/>
        <end position="327"/>
    </location>
</feature>
<protein>
    <submittedName>
        <fullName evidence="2">G11283 protein</fullName>
    </submittedName>
</protein>
<gene>
    <name evidence="2" type="primary">g11283</name>
    <name evidence="2" type="ORF">VP750_LOCUS10104</name>
</gene>
<feature type="region of interest" description="Disordered" evidence="1">
    <location>
        <begin position="163"/>
        <end position="359"/>
    </location>
</feature>
<evidence type="ECO:0000313" key="3">
    <source>
        <dbReference type="Proteomes" id="UP001497392"/>
    </source>
</evidence>
<evidence type="ECO:0000313" key="2">
    <source>
        <dbReference type="EMBL" id="CAL5228198.1"/>
    </source>
</evidence>
<feature type="compositionally biased region" description="Polar residues" evidence="1">
    <location>
        <begin position="280"/>
        <end position="296"/>
    </location>
</feature>
<feature type="region of interest" description="Disordered" evidence="1">
    <location>
        <begin position="54"/>
        <end position="76"/>
    </location>
</feature>
<proteinExistence type="predicted"/>
<evidence type="ECO:0000256" key="1">
    <source>
        <dbReference type="SAM" id="MobiDB-lite"/>
    </source>
</evidence>
<feature type="compositionally biased region" description="Pro residues" evidence="1">
    <location>
        <begin position="59"/>
        <end position="72"/>
    </location>
</feature>
<sequence>MSGSLDKNCLTFFGQLTEAQQLQAANELKQRLTPAIRNPSAFLTKIIADVLSGSITGRPTPPSPPQRSPPVPAISKDNLSMQGFTIEFLDYLSPECRRAYERLPPEAQYRMKQRCAGDKTVRTNSKAFLHAIYSTTGQGRPQPAYIAGMNGTGDDELIQAKWSDSSDGGQEYHDHPQTHSQAWPQDAPESRSWWLESETPSKVTDHNKDNPPHTEPQAWPQDAPESLARKSWSSDSQAPIKEAGQDTSMAAEIAHNKDDPRHTELQAWPQDAPEPKRSWSSESQAPSQGELQSTSVAADKGQYKPSASHNGLQALPPPNADPQPWEDPPPEGDHEDAASQQGGHETLAAVAPEATGVPATTEAIDTAARELMGLLTS</sequence>
<reference evidence="2 3" key="1">
    <citation type="submission" date="2024-06" db="EMBL/GenBank/DDBJ databases">
        <authorList>
            <person name="Kraege A."/>
            <person name="Thomma B."/>
        </authorList>
    </citation>
    <scope>NUCLEOTIDE SEQUENCE [LARGE SCALE GENOMIC DNA]</scope>
</reference>
<accession>A0ABP1GC01</accession>
<dbReference type="EMBL" id="CAXHTA020000018">
    <property type="protein sequence ID" value="CAL5228198.1"/>
    <property type="molecule type" value="Genomic_DNA"/>
</dbReference>
<dbReference type="Proteomes" id="UP001497392">
    <property type="component" value="Unassembled WGS sequence"/>
</dbReference>
<comment type="caution">
    <text evidence="2">The sequence shown here is derived from an EMBL/GenBank/DDBJ whole genome shotgun (WGS) entry which is preliminary data.</text>
</comment>
<feature type="compositionally biased region" description="Basic and acidic residues" evidence="1">
    <location>
        <begin position="203"/>
        <end position="212"/>
    </location>
</feature>
<feature type="compositionally biased region" description="Basic and acidic residues" evidence="1">
    <location>
        <begin position="254"/>
        <end position="264"/>
    </location>
</feature>
<keyword evidence="3" id="KW-1185">Reference proteome</keyword>
<organism evidence="2 3">
    <name type="scientific">Coccomyxa viridis</name>
    <dbReference type="NCBI Taxonomy" id="1274662"/>
    <lineage>
        <taxon>Eukaryota</taxon>
        <taxon>Viridiplantae</taxon>
        <taxon>Chlorophyta</taxon>
        <taxon>core chlorophytes</taxon>
        <taxon>Trebouxiophyceae</taxon>
        <taxon>Trebouxiophyceae incertae sedis</taxon>
        <taxon>Coccomyxaceae</taxon>
        <taxon>Coccomyxa</taxon>
    </lineage>
</organism>